<feature type="compositionally biased region" description="Polar residues" evidence="1">
    <location>
        <begin position="592"/>
        <end position="603"/>
    </location>
</feature>
<feature type="compositionally biased region" description="Acidic residues" evidence="1">
    <location>
        <begin position="402"/>
        <end position="419"/>
    </location>
</feature>
<feature type="compositionally biased region" description="Polar residues" evidence="1">
    <location>
        <begin position="213"/>
        <end position="222"/>
    </location>
</feature>
<comment type="caution">
    <text evidence="2">The sequence shown here is derived from an EMBL/GenBank/DDBJ whole genome shotgun (WGS) entry which is preliminary data.</text>
</comment>
<evidence type="ECO:0000313" key="3">
    <source>
        <dbReference type="Proteomes" id="UP001172155"/>
    </source>
</evidence>
<feature type="region of interest" description="Disordered" evidence="1">
    <location>
        <begin position="367"/>
        <end position="445"/>
    </location>
</feature>
<sequence length="658" mass="70920">MEGLLTVPPERGTIIGRAIWKPRYVVVGSAQREPQTTVAPNGRVQTSRGAMQRGVVKIPEGVFLAIYKSKDDVEPIQQHAIATITECQIQMLAHRKQGPVLATLVIGIVPDPVTDKLRKRRSSRTAGLTATKETAPTTLYFRPGQEGQTLQEWVHVIHELIQAHVPDRSPLGTITPTSPTFTNPFAPRPREGSEAYKRPNSGNASCPRPPFFTSKSSGNTTNSRERPVTYSETHSLRSRPSDLSSHASSMNPSHVGFHNNYTTRHPGDLPSPATTVGDYGGEFIEGWTSAQGRSSTLSSPIQTRDSIGSQTPPLAQQPGASSSPPIRETILDRAFQLRYIPGSDRELPDGDKLSSLARFDALMREEDEKRKTYEAGEASSRGNTPATTPSTAEHPGLKSGWDLDDDSDSDDSISDDGDDRSEGPVGDMDPDLEDGFPVPPTAHRALQYIAGGGQPPRTQPKSPLSFNQDALMALSSGSSTRPLTGYSKRARPPIAQRTHSQPQLAGMMMAPHLRTPLDPVVHAEARREAQATAPVKQPEEVAPAATVTAAVAAPIRPAMEKRLSTSSIKRQSFTDFTKRLSSTSSLLLFQSGASSRASNSDADLQQPQQQQQQPLSHHLHPRATAAQSASSPANPAVSNDRCGWRGSVGVFGAEGGFL</sequence>
<dbReference type="AlphaFoldDB" id="A0AA40FBH3"/>
<feature type="compositionally biased region" description="Low complexity" evidence="1">
    <location>
        <begin position="604"/>
        <end position="638"/>
    </location>
</feature>
<feature type="compositionally biased region" description="Polar residues" evidence="1">
    <location>
        <begin position="241"/>
        <end position="252"/>
    </location>
</feature>
<feature type="compositionally biased region" description="Basic and acidic residues" evidence="1">
    <location>
        <begin position="188"/>
        <end position="197"/>
    </location>
</feature>
<feature type="compositionally biased region" description="Polar residues" evidence="1">
    <location>
        <begin position="290"/>
        <end position="324"/>
    </location>
</feature>
<organism evidence="2 3">
    <name type="scientific">Schizothecium vesticola</name>
    <dbReference type="NCBI Taxonomy" id="314040"/>
    <lineage>
        <taxon>Eukaryota</taxon>
        <taxon>Fungi</taxon>
        <taxon>Dikarya</taxon>
        <taxon>Ascomycota</taxon>
        <taxon>Pezizomycotina</taxon>
        <taxon>Sordariomycetes</taxon>
        <taxon>Sordariomycetidae</taxon>
        <taxon>Sordariales</taxon>
        <taxon>Schizotheciaceae</taxon>
        <taxon>Schizothecium</taxon>
    </lineage>
</organism>
<evidence type="ECO:0000256" key="1">
    <source>
        <dbReference type="SAM" id="MobiDB-lite"/>
    </source>
</evidence>
<gene>
    <name evidence="2" type="ORF">B0T18DRAFT_434910</name>
</gene>
<feature type="compositionally biased region" description="Polar residues" evidence="1">
    <location>
        <begin position="172"/>
        <end position="183"/>
    </location>
</feature>
<evidence type="ECO:0000313" key="2">
    <source>
        <dbReference type="EMBL" id="KAK0754552.1"/>
    </source>
</evidence>
<keyword evidence="3" id="KW-1185">Reference proteome</keyword>
<feature type="region of interest" description="Disordered" evidence="1">
    <location>
        <begin position="168"/>
        <end position="255"/>
    </location>
</feature>
<name>A0AA40FBH3_9PEZI</name>
<reference evidence="2" key="1">
    <citation type="submission" date="2023-06" db="EMBL/GenBank/DDBJ databases">
        <title>Genome-scale phylogeny and comparative genomics of the fungal order Sordariales.</title>
        <authorList>
            <consortium name="Lawrence Berkeley National Laboratory"/>
            <person name="Hensen N."/>
            <person name="Bonometti L."/>
            <person name="Westerberg I."/>
            <person name="Brannstrom I.O."/>
            <person name="Guillou S."/>
            <person name="Cros-Aarteil S."/>
            <person name="Calhoun S."/>
            <person name="Haridas S."/>
            <person name="Kuo A."/>
            <person name="Mondo S."/>
            <person name="Pangilinan J."/>
            <person name="Riley R."/>
            <person name="LaButti K."/>
            <person name="Andreopoulos B."/>
            <person name="Lipzen A."/>
            <person name="Chen C."/>
            <person name="Yanf M."/>
            <person name="Daum C."/>
            <person name="Ng V."/>
            <person name="Clum A."/>
            <person name="Steindorff A."/>
            <person name="Ohm R."/>
            <person name="Martin F."/>
            <person name="Silar P."/>
            <person name="Natvig D."/>
            <person name="Lalanne C."/>
            <person name="Gautier V."/>
            <person name="Ament-velasquez S.L."/>
            <person name="Kruys A."/>
            <person name="Hutchinson M.I."/>
            <person name="Powell A.J."/>
            <person name="Barry K."/>
            <person name="Miller A.N."/>
            <person name="Grigoriev I.V."/>
            <person name="Debuchy R."/>
            <person name="Gladieux P."/>
            <person name="Thoren M.H."/>
            <person name="Johannesson H."/>
        </authorList>
    </citation>
    <scope>NUCLEOTIDE SEQUENCE</scope>
    <source>
        <strain evidence="2">SMH3187-1</strain>
    </source>
</reference>
<feature type="region of interest" description="Disordered" evidence="1">
    <location>
        <begin position="290"/>
        <end position="325"/>
    </location>
</feature>
<dbReference type="Proteomes" id="UP001172155">
    <property type="component" value="Unassembled WGS sequence"/>
</dbReference>
<proteinExistence type="predicted"/>
<protein>
    <submittedName>
        <fullName evidence="2">Uncharacterized protein</fullName>
    </submittedName>
</protein>
<feature type="compositionally biased region" description="Polar residues" evidence="1">
    <location>
        <begin position="380"/>
        <end position="391"/>
    </location>
</feature>
<dbReference type="EMBL" id="JAUKUD010000001">
    <property type="protein sequence ID" value="KAK0754552.1"/>
    <property type="molecule type" value="Genomic_DNA"/>
</dbReference>
<feature type="region of interest" description="Disordered" evidence="1">
    <location>
        <begin position="592"/>
        <end position="641"/>
    </location>
</feature>
<accession>A0AA40FBH3</accession>